<reference evidence="1" key="1">
    <citation type="submission" date="2018-06" db="EMBL/GenBank/DDBJ databases">
        <authorList>
            <person name="Zhirakovskaya E."/>
        </authorList>
    </citation>
    <scope>NUCLEOTIDE SEQUENCE</scope>
</reference>
<proteinExistence type="predicted"/>
<accession>A0A3B0SCX0</accession>
<protein>
    <recommendedName>
        <fullName evidence="2">DUF1800 domain-containing protein</fullName>
    </recommendedName>
</protein>
<dbReference type="Pfam" id="PF08811">
    <property type="entry name" value="DUF1800"/>
    <property type="match status" value="1"/>
</dbReference>
<dbReference type="AlphaFoldDB" id="A0A3B0SCX0"/>
<organism evidence="1">
    <name type="scientific">hydrothermal vent metagenome</name>
    <dbReference type="NCBI Taxonomy" id="652676"/>
    <lineage>
        <taxon>unclassified sequences</taxon>
        <taxon>metagenomes</taxon>
        <taxon>ecological metagenomes</taxon>
    </lineage>
</organism>
<name>A0A3B0SCX0_9ZZZZ</name>
<gene>
    <name evidence="1" type="ORF">MNBD_ACTINO02-550</name>
</gene>
<dbReference type="InterPro" id="IPR014917">
    <property type="entry name" value="DUF1800"/>
</dbReference>
<dbReference type="EMBL" id="UOEK01000228">
    <property type="protein sequence ID" value="VAW02140.1"/>
    <property type="molecule type" value="Genomic_DNA"/>
</dbReference>
<evidence type="ECO:0000313" key="1">
    <source>
        <dbReference type="EMBL" id="VAW02140.1"/>
    </source>
</evidence>
<evidence type="ECO:0008006" key="2">
    <source>
        <dbReference type="Google" id="ProtNLM"/>
    </source>
</evidence>
<sequence>MWKREIRRKEDIAHVVRRLGVGANPGIVQLYDERDDAIAACLQYRDTSPLVPEVDPPLTWDEVTGLWGDQTLFRWWIERLSSGENLIEERMMWFWHDHFSTSDAKVEHAYAIREQARTIRRHATGNFADLLLAIATDPAMLRYLDGDSSDRESPNENFGREVMELHTLGVGNYTQEDVVAAARCFTGMRINVPDWETNRFIKGLKPWSYFVDEDQRDTESKTLLGVTGDHTAADAITILLERPETGRTIAAKLYREIIGLDPVPATVEALGSAFAKDYEIKSLIEAIVSHPAMFSKDAIRSKIRTPIEKLAALHQGWPHEGWDYEWADWMLQEIGYRPYYPPNPAGYPSGLDLASPYKLAASFGLLYFANEGHGELDLSDVEIFRRFGIYDPGPNTQRVVASASSPYQAIGLVFGSPEFATT</sequence>